<sequence length="195" mass="22374">MEIINEKTKESRMEKVKIQYDMLPKYCKQCKVQGHEDETCRSLHPELRQTEVLNAKGTEQGTNDNNNEEQGNELATRRRRVVLRYWKPINKQESQDKEGEQEIGVQKMTEKGINIDNDFAALAEKKEEVHLEESTGTNDSNDKTSEVKSQREANKVHHHSSTKEWITNAFANYQGKGGGDTCSINSTTEQDNTEK</sequence>
<keyword evidence="3" id="KW-1185">Reference proteome</keyword>
<comment type="caution">
    <text evidence="2">The sequence shown here is derived from an EMBL/GenBank/DDBJ whole genome shotgun (WGS) entry which is preliminary data.</text>
</comment>
<accession>A0A9J6B6M0</accession>
<feature type="compositionally biased region" description="Basic and acidic residues" evidence="1">
    <location>
        <begin position="124"/>
        <end position="133"/>
    </location>
</feature>
<gene>
    <name evidence="2" type="ORF">H5410_004038</name>
</gene>
<feature type="region of interest" description="Disordered" evidence="1">
    <location>
        <begin position="124"/>
        <end position="195"/>
    </location>
</feature>
<feature type="compositionally biased region" description="Polar residues" evidence="1">
    <location>
        <begin position="182"/>
        <end position="195"/>
    </location>
</feature>
<feature type="compositionally biased region" description="Basic and acidic residues" evidence="1">
    <location>
        <begin position="140"/>
        <end position="155"/>
    </location>
</feature>
<proteinExistence type="predicted"/>
<dbReference type="EMBL" id="JACXVP010000001">
    <property type="protein sequence ID" value="KAG5632321.1"/>
    <property type="molecule type" value="Genomic_DNA"/>
</dbReference>
<evidence type="ECO:0000256" key="1">
    <source>
        <dbReference type="SAM" id="MobiDB-lite"/>
    </source>
</evidence>
<dbReference type="Proteomes" id="UP000824120">
    <property type="component" value="Chromosome 1"/>
</dbReference>
<feature type="region of interest" description="Disordered" evidence="1">
    <location>
        <begin position="54"/>
        <end position="74"/>
    </location>
</feature>
<reference evidence="2 3" key="1">
    <citation type="submission" date="2020-09" db="EMBL/GenBank/DDBJ databases">
        <title>De no assembly of potato wild relative species, Solanum commersonii.</title>
        <authorList>
            <person name="Cho K."/>
        </authorList>
    </citation>
    <scope>NUCLEOTIDE SEQUENCE [LARGE SCALE GENOMIC DNA]</scope>
    <source>
        <strain evidence="2">LZ3.2</strain>
        <tissue evidence="2">Leaf</tissue>
    </source>
</reference>
<dbReference type="OrthoDB" id="1325374at2759"/>
<organism evidence="2 3">
    <name type="scientific">Solanum commersonii</name>
    <name type="common">Commerson's wild potato</name>
    <name type="synonym">Commerson's nightshade</name>
    <dbReference type="NCBI Taxonomy" id="4109"/>
    <lineage>
        <taxon>Eukaryota</taxon>
        <taxon>Viridiplantae</taxon>
        <taxon>Streptophyta</taxon>
        <taxon>Embryophyta</taxon>
        <taxon>Tracheophyta</taxon>
        <taxon>Spermatophyta</taxon>
        <taxon>Magnoliopsida</taxon>
        <taxon>eudicotyledons</taxon>
        <taxon>Gunneridae</taxon>
        <taxon>Pentapetalae</taxon>
        <taxon>asterids</taxon>
        <taxon>lamiids</taxon>
        <taxon>Solanales</taxon>
        <taxon>Solanaceae</taxon>
        <taxon>Solanoideae</taxon>
        <taxon>Solaneae</taxon>
        <taxon>Solanum</taxon>
    </lineage>
</organism>
<name>A0A9J6B6M0_SOLCO</name>
<protein>
    <submittedName>
        <fullName evidence="2">Uncharacterized protein</fullName>
    </submittedName>
</protein>
<evidence type="ECO:0000313" key="3">
    <source>
        <dbReference type="Proteomes" id="UP000824120"/>
    </source>
</evidence>
<dbReference type="AlphaFoldDB" id="A0A9J6B6M0"/>
<evidence type="ECO:0000313" key="2">
    <source>
        <dbReference type="EMBL" id="KAG5632321.1"/>
    </source>
</evidence>
<feature type="region of interest" description="Disordered" evidence="1">
    <location>
        <begin position="90"/>
        <end position="109"/>
    </location>
</feature>